<dbReference type="AlphaFoldDB" id="V9IKV0"/>
<keyword evidence="1" id="KW-1133">Transmembrane helix</keyword>
<keyword evidence="1 3" id="KW-0812">Transmembrane</keyword>
<dbReference type="PANTHER" id="PTHR22753:SF14">
    <property type="entry name" value="MONOACYLGLYCEROL_DIACYLGLYCEROL O-ACYLTRANSFERASE"/>
    <property type="match status" value="1"/>
</dbReference>
<dbReference type="GO" id="GO:0016020">
    <property type="term" value="C:membrane"/>
    <property type="evidence" value="ECO:0007669"/>
    <property type="project" value="TreeGrafter"/>
</dbReference>
<evidence type="ECO:0000259" key="2">
    <source>
        <dbReference type="Pfam" id="PF01553"/>
    </source>
</evidence>
<feature type="transmembrane region" description="Helical" evidence="1">
    <location>
        <begin position="31"/>
        <end position="59"/>
    </location>
</feature>
<keyword evidence="1" id="KW-0472">Membrane</keyword>
<organism evidence="3">
    <name type="scientific">Apis cerana</name>
    <name type="common">Indian honeybee</name>
    <dbReference type="NCBI Taxonomy" id="7461"/>
    <lineage>
        <taxon>Eukaryota</taxon>
        <taxon>Metazoa</taxon>
        <taxon>Ecdysozoa</taxon>
        <taxon>Arthropoda</taxon>
        <taxon>Hexapoda</taxon>
        <taxon>Insecta</taxon>
        <taxon>Pterygota</taxon>
        <taxon>Neoptera</taxon>
        <taxon>Endopterygota</taxon>
        <taxon>Hymenoptera</taxon>
        <taxon>Apocrita</taxon>
        <taxon>Aculeata</taxon>
        <taxon>Apoidea</taxon>
        <taxon>Anthophila</taxon>
        <taxon>Apidae</taxon>
        <taxon>Apis</taxon>
    </lineage>
</organism>
<dbReference type="InterPro" id="IPR002123">
    <property type="entry name" value="Plipid/glycerol_acylTrfase"/>
</dbReference>
<dbReference type="EMBL" id="JR052707">
    <property type="protein sequence ID" value="AEY61763.1"/>
    <property type="molecule type" value="mRNA"/>
</dbReference>
<dbReference type="PANTHER" id="PTHR22753">
    <property type="entry name" value="TRANSMEMBRANE PROTEIN 68"/>
    <property type="match status" value="1"/>
</dbReference>
<proteinExistence type="evidence at transcript level"/>
<dbReference type="CDD" id="cd07987">
    <property type="entry name" value="LPLAT_MGAT-like"/>
    <property type="match status" value="1"/>
</dbReference>
<gene>
    <name evidence="3" type="ORF">ACCB13928</name>
</gene>
<sequence>MFSIISNFRKILEDIIVEYIDVDFTLWLSWLLMPLLVTFLLPLVIVALLYLTALILYVYKLHRVRLRNAYETDWRNAARNVVAAVWDAHGWIWYGYEVIGIENIPQNEPVLFVYYHGAIPIDIYYFISKILLLNSRLIHTVADRFLFKCPGWSIISDVLKVIPGTVQTCSAILKEGNMLAISPGGVYEAQFGDSYYQLMWKKRVGFAKVALDAKVRSI</sequence>
<protein>
    <submittedName>
        <fullName evidence="3">Transmembrane protein 68</fullName>
    </submittedName>
</protein>
<feature type="domain" description="Phospholipid/glycerol acyltransferase" evidence="2">
    <location>
        <begin position="97"/>
        <end position="215"/>
    </location>
</feature>
<dbReference type="GO" id="GO:0016746">
    <property type="term" value="F:acyltransferase activity"/>
    <property type="evidence" value="ECO:0007669"/>
    <property type="project" value="InterPro"/>
</dbReference>
<accession>V9IKV0</accession>
<dbReference type="Pfam" id="PF01553">
    <property type="entry name" value="Acyltransferase"/>
    <property type="match status" value="1"/>
</dbReference>
<name>V9IKV0_APICE</name>
<reference evidence="3" key="1">
    <citation type="submission" date="2011-11" db="EMBL/GenBank/DDBJ databases">
        <title>Decoding the brain transcriptome of the Eastern honeybee (Apis cerana) based on pyrosequencing.</title>
        <authorList>
            <person name="Sun L."/>
            <person name="Zheng H."/>
            <person name="Wang Y."/>
            <person name="Xie X."/>
            <person name="Zhu Y."/>
            <person name="Gu W."/>
            <person name="Wang S."/>
        </authorList>
    </citation>
    <scope>NUCLEOTIDE SEQUENCE</scope>
    <source>
        <tissue evidence="3">Brain</tissue>
    </source>
</reference>
<evidence type="ECO:0000313" key="3">
    <source>
        <dbReference type="EMBL" id="AEY61763.1"/>
    </source>
</evidence>
<evidence type="ECO:0000256" key="1">
    <source>
        <dbReference type="SAM" id="Phobius"/>
    </source>
</evidence>